<feature type="domain" description="DUF7791" evidence="1">
    <location>
        <begin position="62"/>
        <end position="161"/>
    </location>
</feature>
<dbReference type="InterPro" id="IPR036770">
    <property type="entry name" value="Ankyrin_rpt-contain_sf"/>
</dbReference>
<dbReference type="AlphaFoldDB" id="A0A2J6RB62"/>
<accession>A0A2J6RB62</accession>
<sequence>MNYTKNSKNLLPHLPLVVRSLISGITHSDSPADLHARLEHTPKDLNGLFRKMLAGVDDAVRDRSNKMLLVAIHNPFDTPLNALAYSWLNDLGDPKFPFNQPIWFYSDEEVTKRISVVRHQFDVLTKGLLEIRETHDRREFLYSRYRVEFFHRSVKDYLKDEWNRDGSKVRHSKFDKFETYCRLKLAEARFSRSWILYRSEIGVFDFLFFIYRATFGWVEKREHDLPPNCFDEWARVIDSFQRVLPFSGGETIESTRRTDQITNYSHWALSYQIPNIVELLKHARSRNVDTEFNILLVASSTAQLDIVKCLLSNGLSPNEQVKVKVTAEMYGFHNSGFVQAPVWMVLLQLLATRIIGQMCWSRMSNHPWESSRYFLILEEYLRFGADRDVYFLGFFETGKKQADHEYYPHDEELFLP</sequence>
<proteinExistence type="predicted"/>
<dbReference type="Proteomes" id="UP000235786">
    <property type="component" value="Unassembled WGS sequence"/>
</dbReference>
<name>A0A2J6RB62_HYAVF</name>
<dbReference type="SUPFAM" id="SSF48403">
    <property type="entry name" value="Ankyrin repeat"/>
    <property type="match status" value="1"/>
</dbReference>
<evidence type="ECO:0000313" key="3">
    <source>
        <dbReference type="Proteomes" id="UP000235786"/>
    </source>
</evidence>
<keyword evidence="3" id="KW-1185">Reference proteome</keyword>
<protein>
    <recommendedName>
        <fullName evidence="1">DUF7791 domain-containing protein</fullName>
    </recommendedName>
</protein>
<dbReference type="EMBL" id="KZ613951">
    <property type="protein sequence ID" value="PMD35755.1"/>
    <property type="molecule type" value="Genomic_DNA"/>
</dbReference>
<dbReference type="Pfam" id="PF25053">
    <property type="entry name" value="DUF7791"/>
    <property type="match status" value="1"/>
</dbReference>
<evidence type="ECO:0000259" key="1">
    <source>
        <dbReference type="Pfam" id="PF25053"/>
    </source>
</evidence>
<dbReference type="OrthoDB" id="443402at2759"/>
<organism evidence="2 3">
    <name type="scientific">Hyaloscypha variabilis (strain UAMH 11265 / GT02V1 / F)</name>
    <name type="common">Meliniomyces variabilis</name>
    <dbReference type="NCBI Taxonomy" id="1149755"/>
    <lineage>
        <taxon>Eukaryota</taxon>
        <taxon>Fungi</taxon>
        <taxon>Dikarya</taxon>
        <taxon>Ascomycota</taxon>
        <taxon>Pezizomycotina</taxon>
        <taxon>Leotiomycetes</taxon>
        <taxon>Helotiales</taxon>
        <taxon>Hyaloscyphaceae</taxon>
        <taxon>Hyaloscypha</taxon>
        <taxon>Hyaloscypha variabilis</taxon>
    </lineage>
</organism>
<gene>
    <name evidence="2" type="ORF">L207DRAFT_569193</name>
</gene>
<reference evidence="2 3" key="1">
    <citation type="submission" date="2016-04" db="EMBL/GenBank/DDBJ databases">
        <title>A degradative enzymes factory behind the ericoid mycorrhizal symbiosis.</title>
        <authorList>
            <consortium name="DOE Joint Genome Institute"/>
            <person name="Martino E."/>
            <person name="Morin E."/>
            <person name="Grelet G."/>
            <person name="Kuo A."/>
            <person name="Kohler A."/>
            <person name="Daghino S."/>
            <person name="Barry K."/>
            <person name="Choi C."/>
            <person name="Cichocki N."/>
            <person name="Clum A."/>
            <person name="Copeland A."/>
            <person name="Hainaut M."/>
            <person name="Haridas S."/>
            <person name="Labutti K."/>
            <person name="Lindquist E."/>
            <person name="Lipzen A."/>
            <person name="Khouja H.-R."/>
            <person name="Murat C."/>
            <person name="Ohm R."/>
            <person name="Olson A."/>
            <person name="Spatafora J."/>
            <person name="Veneault-Fourrey C."/>
            <person name="Henrissat B."/>
            <person name="Grigoriev I."/>
            <person name="Martin F."/>
            <person name="Perotto S."/>
        </authorList>
    </citation>
    <scope>NUCLEOTIDE SEQUENCE [LARGE SCALE GENOMIC DNA]</scope>
    <source>
        <strain evidence="2 3">F</strain>
    </source>
</reference>
<evidence type="ECO:0000313" key="2">
    <source>
        <dbReference type="EMBL" id="PMD35755.1"/>
    </source>
</evidence>
<dbReference type="InterPro" id="IPR056693">
    <property type="entry name" value="DUF7791"/>
</dbReference>